<gene>
    <name evidence="3" type="ORF">CSX01_12455</name>
</gene>
<evidence type="ECO:0000259" key="1">
    <source>
        <dbReference type="PROSITE" id="PS50883"/>
    </source>
</evidence>
<organism evidence="3 4">
    <name type="scientific">Pseudobutyrivibrio ruminis</name>
    <dbReference type="NCBI Taxonomy" id="46206"/>
    <lineage>
        <taxon>Bacteria</taxon>
        <taxon>Bacillati</taxon>
        <taxon>Bacillota</taxon>
        <taxon>Clostridia</taxon>
        <taxon>Lachnospirales</taxon>
        <taxon>Lachnospiraceae</taxon>
        <taxon>Pseudobutyrivibrio</taxon>
    </lineage>
</organism>
<protein>
    <recommendedName>
        <fullName evidence="5">Diguanylate cyclase (GGDEF) domain-containing protein</fullName>
    </recommendedName>
</protein>
<dbReference type="RefSeq" id="WP_099392634.1">
    <property type="nucleotide sequence ID" value="NZ_PDYF01000045.1"/>
</dbReference>
<dbReference type="PROSITE" id="PS50887">
    <property type="entry name" value="GGDEF"/>
    <property type="match status" value="2"/>
</dbReference>
<dbReference type="InterPro" id="IPR052155">
    <property type="entry name" value="Biofilm_reg_signaling"/>
</dbReference>
<reference evidence="3 4" key="2">
    <citation type="submission" date="2017-10" db="EMBL/GenBank/DDBJ databases">
        <authorList>
            <person name="Banno H."/>
            <person name="Chua N.-H."/>
        </authorList>
    </citation>
    <scope>NUCLEOTIDE SEQUENCE [LARGE SCALE GENOMIC DNA]</scope>
    <source>
        <strain evidence="3 4">JK626</strain>
    </source>
</reference>
<sequence length="1008" mass="116276">MDKREIFKESRDELTGLLDKPAFYEWAQELIDDADEGSNYAFIFLDMENFKQFNANYGFEKGDDLLKDIAHILRTVFDSQLVSRFSGDHFVVCSDITQVVPAILEVKKQVKSLQQDINLELKAGVYLYDGEVTNVIRCTDRARIACASIKKKYDIDYKFYDAELGGHLARKQFIIDNLVEALANKYIQIYYQPIVRSLTGEVCGWEALVRWIDPNKGTVYPNEFISVLEEYHLIHKLDCYVMEEVISTFAKMEQSGMKEAVPVSINLSRIDFEIIDIASYMNELLDKYQVKKELFHLEITESALTKNPEFIREQISRIRNCGIKVWMDDFGSGYSSLNVLKNYEFDLIKIDMEFLRGFDVNDNGKIILKHAISMLKNLGFHTLAEGVETKEQYNFLRSLGCELIQGYYIGRPVPLEEGCEQMHLAGRDFEKLDERHFYNKLGLIDLLKQNPLRHVTSQKSDALPLAIGIVKNKKWSFLYINDAFQEIIDSHPNAQGSLESVEEMINTYKSGPGPLSMFWELCFQSKQSGLPESIEFVENGKIVNMRIKHVTTENALGFDAYLLSIRMLTHYVNESYEEITNTVGKYMFSLFECVDLFGIDTDYFENIYLFNSKVHINNLNKPAREVIEDIALNLVHEEDRESFKDFMNIDTIEERLIQSNTNVLEGFFYLNDVYDNYVLKAITLKVVYVMNQKMMLSCLLPVSQYVVSRISQVTNLMSKKNHSSLNTTEQFSFRNILNHLPIGVFWKDSDRRFLGANHIFLEYYGFPSVDYIIGKTDEDMGWHINPEPFKQDELKIIKEGRSIIDAPGECIVQGQVRNILATKHPYVVNGNIIGLVGYFIDVTEHLQKNGEMKKLASTDSLTGLMNRRGFDEIIPKFIKQYEQENLDFAVIVIDVNKFKQYNDIYGHTFGDTVLTTVSEKLKRIAGSSSVVIRYGGDEYVILHQYAHPSEVESIMQEIDINMAQIKQIENEKIKITVSKGYAFFSDHNDIKKALDAADKKMYEGKKIR</sequence>
<dbReference type="SMART" id="SM00052">
    <property type="entry name" value="EAL"/>
    <property type="match status" value="1"/>
</dbReference>
<evidence type="ECO:0000313" key="3">
    <source>
        <dbReference type="EMBL" id="PHU33945.1"/>
    </source>
</evidence>
<dbReference type="PANTHER" id="PTHR44757">
    <property type="entry name" value="DIGUANYLATE CYCLASE DGCP"/>
    <property type="match status" value="1"/>
</dbReference>
<dbReference type="EMBL" id="PDYF01000045">
    <property type="protein sequence ID" value="PHU33945.1"/>
    <property type="molecule type" value="Genomic_DNA"/>
</dbReference>
<dbReference type="Gene3D" id="3.20.20.450">
    <property type="entry name" value="EAL domain"/>
    <property type="match status" value="1"/>
</dbReference>
<dbReference type="SUPFAM" id="SSF141868">
    <property type="entry name" value="EAL domain-like"/>
    <property type="match status" value="1"/>
</dbReference>
<dbReference type="Pfam" id="PF00563">
    <property type="entry name" value="EAL"/>
    <property type="match status" value="1"/>
</dbReference>
<reference evidence="3 4" key="1">
    <citation type="submission" date="2017-10" db="EMBL/GenBank/DDBJ databases">
        <title>Resolving the taxonomy of Roseburia spp., Eubacterium rectale and Agathobacter spp. through phylogenomic analysis.</title>
        <authorList>
            <person name="Sheridan P.O."/>
            <person name="Walker A.W."/>
            <person name="Duncan S.H."/>
            <person name="Scott K.P."/>
            <person name="Toole P.W.O."/>
            <person name="Luis P."/>
            <person name="Flint H.J."/>
        </authorList>
    </citation>
    <scope>NUCLEOTIDE SEQUENCE [LARGE SCALE GENOMIC DNA]</scope>
    <source>
        <strain evidence="3 4">JK626</strain>
    </source>
</reference>
<comment type="caution">
    <text evidence="3">The sequence shown here is derived from an EMBL/GenBank/DDBJ whole genome shotgun (WGS) entry which is preliminary data.</text>
</comment>
<feature type="domain" description="GGDEF" evidence="2">
    <location>
        <begin position="886"/>
        <end position="1008"/>
    </location>
</feature>
<accession>A0A2G3DSV2</accession>
<dbReference type="Proteomes" id="UP000225889">
    <property type="component" value="Unassembled WGS sequence"/>
</dbReference>
<name>A0A2G3DSV2_9FIRM</name>
<dbReference type="NCBIfam" id="TIGR00254">
    <property type="entry name" value="GGDEF"/>
    <property type="match status" value="2"/>
</dbReference>
<dbReference type="PROSITE" id="PS50883">
    <property type="entry name" value="EAL"/>
    <property type="match status" value="1"/>
</dbReference>
<dbReference type="Pfam" id="PF00990">
    <property type="entry name" value="GGDEF"/>
    <property type="match status" value="2"/>
</dbReference>
<dbReference type="InterPro" id="IPR000160">
    <property type="entry name" value="GGDEF_dom"/>
</dbReference>
<dbReference type="InterPro" id="IPR043128">
    <property type="entry name" value="Rev_trsase/Diguanyl_cyclase"/>
</dbReference>
<dbReference type="InterPro" id="IPR029787">
    <property type="entry name" value="Nucleotide_cyclase"/>
</dbReference>
<dbReference type="CDD" id="cd01949">
    <property type="entry name" value="GGDEF"/>
    <property type="match status" value="2"/>
</dbReference>
<feature type="domain" description="EAL" evidence="1">
    <location>
        <begin position="171"/>
        <end position="426"/>
    </location>
</feature>
<dbReference type="Gene3D" id="3.30.70.270">
    <property type="match status" value="2"/>
</dbReference>
<evidence type="ECO:0008006" key="5">
    <source>
        <dbReference type="Google" id="ProtNLM"/>
    </source>
</evidence>
<evidence type="ECO:0000259" key="2">
    <source>
        <dbReference type="PROSITE" id="PS50887"/>
    </source>
</evidence>
<dbReference type="Pfam" id="PF08448">
    <property type="entry name" value="PAS_4"/>
    <property type="match status" value="1"/>
</dbReference>
<dbReference type="SUPFAM" id="SSF55073">
    <property type="entry name" value="Nucleotide cyclase"/>
    <property type="match status" value="2"/>
</dbReference>
<dbReference type="Gene3D" id="3.30.450.20">
    <property type="entry name" value="PAS domain"/>
    <property type="match status" value="1"/>
</dbReference>
<evidence type="ECO:0000313" key="4">
    <source>
        <dbReference type="Proteomes" id="UP000225889"/>
    </source>
</evidence>
<dbReference type="CDD" id="cd01948">
    <property type="entry name" value="EAL"/>
    <property type="match status" value="1"/>
</dbReference>
<dbReference type="SUPFAM" id="SSF55785">
    <property type="entry name" value="PYP-like sensor domain (PAS domain)"/>
    <property type="match status" value="1"/>
</dbReference>
<dbReference type="PANTHER" id="PTHR44757:SF2">
    <property type="entry name" value="BIOFILM ARCHITECTURE MAINTENANCE PROTEIN MBAA"/>
    <property type="match status" value="1"/>
</dbReference>
<dbReference type="InterPro" id="IPR001633">
    <property type="entry name" value="EAL_dom"/>
</dbReference>
<feature type="domain" description="GGDEF" evidence="2">
    <location>
        <begin position="38"/>
        <end position="162"/>
    </location>
</feature>
<dbReference type="InterPro" id="IPR035919">
    <property type="entry name" value="EAL_sf"/>
</dbReference>
<dbReference type="InterPro" id="IPR013656">
    <property type="entry name" value="PAS_4"/>
</dbReference>
<dbReference type="SMART" id="SM00267">
    <property type="entry name" value="GGDEF"/>
    <property type="match status" value="2"/>
</dbReference>
<dbReference type="AlphaFoldDB" id="A0A2G3DSV2"/>
<proteinExistence type="predicted"/>
<dbReference type="InterPro" id="IPR035965">
    <property type="entry name" value="PAS-like_dom_sf"/>
</dbReference>